<dbReference type="GO" id="GO:0005737">
    <property type="term" value="C:cytoplasm"/>
    <property type="evidence" value="ECO:0007669"/>
    <property type="project" value="TreeGrafter"/>
</dbReference>
<dbReference type="RefSeq" id="WP_112889210.1">
    <property type="nucleotide sequence ID" value="NZ_UATM01000002.1"/>
</dbReference>
<sequence length="240" mass="27531">METYQTRQQAVRLLDEVLQANLDGFKPSGKDNLIEKGLGSIQIMQIVSELKKLGIKLSFAKLMENPTLEDWIRLIEKANIKNIDKKTESREKNISEEFPLTDVQYAYFVGREEDQVLGGVGCHAYLEIDGQEIVTDKLTAAWNCLQMENPMLRAKFNRNGTQQIMEEPYSKEVKIFNYTSLSEEDADIKLLEMRKEMSHRKFDIEVGEVASLSIALLKDKKHRIFLDIDILVADIMSIAL</sequence>
<dbReference type="EMBL" id="UATM01000002">
    <property type="protein sequence ID" value="SPY31858.1"/>
    <property type="molecule type" value="Genomic_DNA"/>
</dbReference>
<dbReference type="Proteomes" id="UP000250070">
    <property type="component" value="Unassembled WGS sequence"/>
</dbReference>
<dbReference type="InterPro" id="IPR009081">
    <property type="entry name" value="PP-bd_ACP"/>
</dbReference>
<dbReference type="Gene3D" id="3.30.559.10">
    <property type="entry name" value="Chloramphenicol acetyltransferase-like domain"/>
    <property type="match status" value="1"/>
</dbReference>
<dbReference type="SUPFAM" id="SSF52777">
    <property type="entry name" value="CoA-dependent acyltransferases"/>
    <property type="match status" value="1"/>
</dbReference>
<dbReference type="OrthoDB" id="9778383at2"/>
<dbReference type="GO" id="GO:0016874">
    <property type="term" value="F:ligase activity"/>
    <property type="evidence" value="ECO:0007669"/>
    <property type="project" value="UniProtKB-KW"/>
</dbReference>
<dbReference type="PANTHER" id="PTHR45527:SF1">
    <property type="entry name" value="FATTY ACID SYNTHASE"/>
    <property type="match status" value="1"/>
</dbReference>
<protein>
    <submittedName>
        <fullName evidence="3">Phenyloxazoline synthase MbtB</fullName>
        <ecNumber evidence="3">6.3.2.-</ecNumber>
    </submittedName>
</protein>
<dbReference type="Pfam" id="PF00550">
    <property type="entry name" value="PP-binding"/>
    <property type="match status" value="1"/>
</dbReference>
<proteinExistence type="predicted"/>
<dbReference type="GO" id="GO:0044550">
    <property type="term" value="P:secondary metabolite biosynthetic process"/>
    <property type="evidence" value="ECO:0007669"/>
    <property type="project" value="TreeGrafter"/>
</dbReference>
<evidence type="ECO:0000259" key="2">
    <source>
        <dbReference type="PROSITE" id="PS50075"/>
    </source>
</evidence>
<dbReference type="SUPFAM" id="SSF47336">
    <property type="entry name" value="ACP-like"/>
    <property type="match status" value="1"/>
</dbReference>
<dbReference type="Gene3D" id="1.10.1200.10">
    <property type="entry name" value="ACP-like"/>
    <property type="match status" value="1"/>
</dbReference>
<dbReference type="EC" id="6.3.2.-" evidence="3"/>
<comment type="cofactor">
    <cofactor evidence="1">
        <name>pantetheine 4'-phosphate</name>
        <dbReference type="ChEBI" id="CHEBI:47942"/>
    </cofactor>
</comment>
<evidence type="ECO:0000313" key="4">
    <source>
        <dbReference type="Proteomes" id="UP000250070"/>
    </source>
</evidence>
<evidence type="ECO:0000313" key="3">
    <source>
        <dbReference type="EMBL" id="SPY31858.1"/>
    </source>
</evidence>
<dbReference type="PANTHER" id="PTHR45527">
    <property type="entry name" value="NONRIBOSOMAL PEPTIDE SYNTHETASE"/>
    <property type="match status" value="1"/>
</dbReference>
<organism evidence="3 4">
    <name type="scientific">Peptoniphilus harei</name>
    <dbReference type="NCBI Taxonomy" id="54005"/>
    <lineage>
        <taxon>Bacteria</taxon>
        <taxon>Bacillati</taxon>
        <taxon>Bacillota</taxon>
        <taxon>Tissierellia</taxon>
        <taxon>Tissierellales</taxon>
        <taxon>Peptoniphilaceae</taxon>
        <taxon>Peptoniphilus</taxon>
    </lineage>
</organism>
<feature type="domain" description="Carrier" evidence="2">
    <location>
        <begin position="1"/>
        <end position="79"/>
    </location>
</feature>
<keyword evidence="3" id="KW-0436">Ligase</keyword>
<evidence type="ECO:0000256" key="1">
    <source>
        <dbReference type="ARBA" id="ARBA00001957"/>
    </source>
</evidence>
<dbReference type="GO" id="GO:0043041">
    <property type="term" value="P:amino acid activation for nonribosomal peptide biosynthetic process"/>
    <property type="evidence" value="ECO:0007669"/>
    <property type="project" value="TreeGrafter"/>
</dbReference>
<gene>
    <name evidence="3" type="primary">mbtB_2</name>
    <name evidence="3" type="ORF">NCTC13076_00018</name>
</gene>
<name>A0A2X1WMB0_9FIRM</name>
<dbReference type="PROSITE" id="PS50075">
    <property type="entry name" value="CARRIER"/>
    <property type="match status" value="1"/>
</dbReference>
<dbReference type="InterPro" id="IPR023213">
    <property type="entry name" value="CAT-like_dom_sf"/>
</dbReference>
<reference evidence="3 4" key="1">
    <citation type="submission" date="2018-06" db="EMBL/GenBank/DDBJ databases">
        <authorList>
            <consortium name="Pathogen Informatics"/>
            <person name="Doyle S."/>
        </authorList>
    </citation>
    <scope>NUCLEOTIDE SEQUENCE [LARGE SCALE GENOMIC DNA]</scope>
    <source>
        <strain evidence="3 4">NCTC13076</strain>
    </source>
</reference>
<accession>A0A2X1WMB0</accession>
<dbReference type="AlphaFoldDB" id="A0A2X1WMB0"/>
<dbReference type="InterPro" id="IPR036736">
    <property type="entry name" value="ACP-like_sf"/>
</dbReference>
<dbReference type="GO" id="GO:0031177">
    <property type="term" value="F:phosphopantetheine binding"/>
    <property type="evidence" value="ECO:0007669"/>
    <property type="project" value="TreeGrafter"/>
</dbReference>